<dbReference type="EMBL" id="JABMIG020000067">
    <property type="protein sequence ID" value="KAL3795918.1"/>
    <property type="molecule type" value="Genomic_DNA"/>
</dbReference>
<feature type="signal peptide" evidence="2">
    <location>
        <begin position="1"/>
        <end position="20"/>
    </location>
</feature>
<dbReference type="InterPro" id="IPR041667">
    <property type="entry name" value="Cupin_8"/>
</dbReference>
<dbReference type="Proteomes" id="UP001516023">
    <property type="component" value="Unassembled WGS sequence"/>
</dbReference>
<comment type="caution">
    <text evidence="4">The sequence shown here is derived from an EMBL/GenBank/DDBJ whole genome shotgun (WGS) entry which is preliminary data.</text>
</comment>
<dbReference type="PROSITE" id="PS51184">
    <property type="entry name" value="JMJC"/>
    <property type="match status" value="1"/>
</dbReference>
<dbReference type="Gene3D" id="2.60.120.650">
    <property type="entry name" value="Cupin"/>
    <property type="match status" value="1"/>
</dbReference>
<dbReference type="InterPro" id="IPR003347">
    <property type="entry name" value="JmjC_dom"/>
</dbReference>
<accession>A0ABD3Q6M6</accession>
<dbReference type="AlphaFoldDB" id="A0ABD3Q6M6"/>
<keyword evidence="5" id="KW-1185">Reference proteome</keyword>
<evidence type="ECO:0000259" key="3">
    <source>
        <dbReference type="PROSITE" id="PS51184"/>
    </source>
</evidence>
<feature type="domain" description="JmjC" evidence="3">
    <location>
        <begin position="188"/>
        <end position="375"/>
    </location>
</feature>
<feature type="region of interest" description="Disordered" evidence="1">
    <location>
        <begin position="302"/>
        <end position="329"/>
    </location>
</feature>
<reference evidence="4 5" key="1">
    <citation type="journal article" date="2020" name="G3 (Bethesda)">
        <title>Improved Reference Genome for Cyclotella cryptica CCMP332, a Model for Cell Wall Morphogenesis, Salinity Adaptation, and Lipid Production in Diatoms (Bacillariophyta).</title>
        <authorList>
            <person name="Roberts W.R."/>
            <person name="Downey K.M."/>
            <person name="Ruck E.C."/>
            <person name="Traller J.C."/>
            <person name="Alverson A.J."/>
        </authorList>
    </citation>
    <scope>NUCLEOTIDE SEQUENCE [LARGE SCALE GENOMIC DNA]</scope>
    <source>
        <strain evidence="4 5">CCMP332</strain>
    </source>
</reference>
<sequence length="375" mass="42923">MHFALGTTSILIFVLHKTAARDDTCRSPSSDDAGNDRFSCASTDIKWKWDPTSKSHPCNIHRISHSDLLRLYGPLGLPNLYPYPLVIYPDDVDSNNNNQGDGSKYRTRRNEFFANLTSIDNLPKQFSADFNVTLTGSDSLSSHRRIVPLTQYLEEVIIGNQHIGFPGETLPYQLGNETWYLFGETFTSEWANFLQNYQLPSCHSCTELHYQQHLVALSFGIGNIGSGVQWHLHGPGFSETIHGRKHWVLYPPQLRPEYDLNYASRHWMENVYPVLDDWNSLDVEKERHGHVEYLQKWKSTKQEGAAQKSVKDPDDAKDEDNGPSNKKPWECTIHEGEMIYFPDGWHHATINLESYTVFVSSFTSEHVSTLEETSK</sequence>
<keyword evidence="2" id="KW-0732">Signal</keyword>
<dbReference type="SUPFAM" id="SSF51197">
    <property type="entry name" value="Clavaminate synthase-like"/>
    <property type="match status" value="1"/>
</dbReference>
<evidence type="ECO:0000256" key="1">
    <source>
        <dbReference type="SAM" id="MobiDB-lite"/>
    </source>
</evidence>
<dbReference type="PANTHER" id="PTHR12480:SF21">
    <property type="entry name" value="JMJC DOMAIN-CONTAINING PROTEIN 8"/>
    <property type="match status" value="1"/>
</dbReference>
<name>A0ABD3Q6M6_9STRA</name>
<dbReference type="Pfam" id="PF13621">
    <property type="entry name" value="Cupin_8"/>
    <property type="match status" value="1"/>
</dbReference>
<protein>
    <recommendedName>
        <fullName evidence="3">JmjC domain-containing protein</fullName>
    </recommendedName>
</protein>
<dbReference type="InterPro" id="IPR050910">
    <property type="entry name" value="JMJD6_ArgDemeth/LysHydrox"/>
</dbReference>
<gene>
    <name evidence="4" type="ORF">HJC23_002189</name>
</gene>
<evidence type="ECO:0000313" key="4">
    <source>
        <dbReference type="EMBL" id="KAL3795918.1"/>
    </source>
</evidence>
<organism evidence="4 5">
    <name type="scientific">Cyclotella cryptica</name>
    <dbReference type="NCBI Taxonomy" id="29204"/>
    <lineage>
        <taxon>Eukaryota</taxon>
        <taxon>Sar</taxon>
        <taxon>Stramenopiles</taxon>
        <taxon>Ochrophyta</taxon>
        <taxon>Bacillariophyta</taxon>
        <taxon>Coscinodiscophyceae</taxon>
        <taxon>Thalassiosirophycidae</taxon>
        <taxon>Stephanodiscales</taxon>
        <taxon>Stephanodiscaceae</taxon>
        <taxon>Cyclotella</taxon>
    </lineage>
</organism>
<evidence type="ECO:0000313" key="5">
    <source>
        <dbReference type="Proteomes" id="UP001516023"/>
    </source>
</evidence>
<evidence type="ECO:0000256" key="2">
    <source>
        <dbReference type="SAM" id="SignalP"/>
    </source>
</evidence>
<dbReference type="PANTHER" id="PTHR12480">
    <property type="entry name" value="ARGININE DEMETHYLASE AND LYSYL-HYDROXYLASE JMJD"/>
    <property type="match status" value="1"/>
</dbReference>
<proteinExistence type="predicted"/>
<feature type="chain" id="PRO_5044767438" description="JmjC domain-containing protein" evidence="2">
    <location>
        <begin position="21"/>
        <end position="375"/>
    </location>
</feature>